<protein>
    <recommendedName>
        <fullName evidence="1">Replication restart protein PriB</fullName>
    </recommendedName>
</protein>
<dbReference type="GO" id="GO:1990077">
    <property type="term" value="C:primosome complex"/>
    <property type="evidence" value="ECO:0007669"/>
    <property type="project" value="UniProtKB-UniRule"/>
</dbReference>
<gene>
    <name evidence="1 3" type="primary">priB</name>
    <name evidence="3" type="ORF">CWD88_00300</name>
    <name evidence="2" type="ORF">Y036_3586</name>
</gene>
<evidence type="ECO:0000313" key="5">
    <source>
        <dbReference type="Proteomes" id="UP000231878"/>
    </source>
</evidence>
<dbReference type="GO" id="GO:0006269">
    <property type="term" value="P:DNA replication, synthesis of primer"/>
    <property type="evidence" value="ECO:0007669"/>
    <property type="project" value="UniProtKB-KW"/>
</dbReference>
<dbReference type="PIRSF" id="PIRSF003135">
    <property type="entry name" value="Primosomal_n"/>
    <property type="match status" value="1"/>
</dbReference>
<dbReference type="SUPFAM" id="SSF50249">
    <property type="entry name" value="Nucleic acid-binding proteins"/>
    <property type="match status" value="1"/>
</dbReference>
<dbReference type="Proteomes" id="UP000231878">
    <property type="component" value="Unassembled WGS sequence"/>
</dbReference>
<name>A0A069B231_BURPE</name>
<organism evidence="2 4">
    <name type="scientific">Burkholderia pseudomallei</name>
    <name type="common">Pseudomonas pseudomallei</name>
    <dbReference type="NCBI Taxonomy" id="28450"/>
    <lineage>
        <taxon>Bacteria</taxon>
        <taxon>Pseudomonadati</taxon>
        <taxon>Pseudomonadota</taxon>
        <taxon>Betaproteobacteria</taxon>
        <taxon>Burkholderiales</taxon>
        <taxon>Burkholderiaceae</taxon>
        <taxon>Burkholderia</taxon>
        <taxon>pseudomallei group</taxon>
    </lineage>
</organism>
<accession>A0A069B231</accession>
<evidence type="ECO:0000313" key="2">
    <source>
        <dbReference type="EMBL" id="KGX07996.1"/>
    </source>
</evidence>
<dbReference type="GeneID" id="93060532"/>
<proteinExistence type="inferred from homology"/>
<evidence type="ECO:0000256" key="1">
    <source>
        <dbReference type="HAMAP-Rule" id="MF_00720"/>
    </source>
</evidence>
<comment type="caution">
    <text evidence="2">The sequence shown here is derived from an EMBL/GenBank/DDBJ whole genome shotgun (WGS) entry which is preliminary data.</text>
</comment>
<dbReference type="InterPro" id="IPR012340">
    <property type="entry name" value="NA-bd_OB-fold"/>
</dbReference>
<keyword evidence="1" id="KW-0639">Primosome</keyword>
<dbReference type="OrthoDB" id="5296916at2"/>
<reference evidence="2 4" key="1">
    <citation type="submission" date="2014-08" db="EMBL/GenBank/DDBJ databases">
        <authorList>
            <person name="Bunnell A."/>
            <person name="Chain P.S."/>
            <person name="Chertkov O."/>
            <person name="Currie B.J."/>
            <person name="Daligault H.E."/>
            <person name="Davenport K.W."/>
            <person name="Davis C."/>
            <person name="Gleasner C.D."/>
            <person name="Johnson S.L."/>
            <person name="Kaestli M."/>
            <person name="Koren S."/>
            <person name="Kunde Y.A."/>
            <person name="Mayo M."/>
            <person name="McMurry K.K."/>
            <person name="Price E.P."/>
            <person name="Reitenga K.G."/>
            <person name="Robison R."/>
            <person name="Rosovitz M.J."/>
            <person name="Sarovich D.S."/>
            <person name="Teshima H."/>
        </authorList>
    </citation>
    <scope>NUCLEOTIDE SEQUENCE [LARGE SCALE GENOMIC DNA]</scope>
    <source>
        <strain evidence="2 4">MSHR44</strain>
    </source>
</reference>
<evidence type="ECO:0000313" key="3">
    <source>
        <dbReference type="EMBL" id="PJO67781.1"/>
    </source>
</evidence>
<dbReference type="HAMAP" id="MF_00720">
    <property type="entry name" value="PriB"/>
    <property type="match status" value="1"/>
</dbReference>
<sequence>MNRLQLTASVVEREPVRYTPAGVPIASATLQHRTEVVEAGIARQVELTIPAVAAGEASGRLEACEMGVETLFTGFLAKKHRNARTLVFHITALQDIGKD</sequence>
<dbReference type="NCBIfam" id="TIGR04418">
    <property type="entry name" value="PriB_gamma"/>
    <property type="match status" value="1"/>
</dbReference>
<dbReference type="Proteomes" id="UP000030475">
    <property type="component" value="Unassembled WGS sequence"/>
</dbReference>
<reference evidence="3 5" key="2">
    <citation type="submission" date="2017-11" db="EMBL/GenBank/DDBJ databases">
        <title>Molecular characterization of Burkholderia pseudomallei and closely related isolates from Vietnam.</title>
        <authorList>
            <person name="Ustinov D.V."/>
            <person name="Antonov A.S."/>
            <person name="Avdusheva E.F."/>
            <person name="Shpak I.M."/>
            <person name="Zakharova I.B."/>
            <person name="Thi L.A."/>
            <person name="Teteryatnikova N."/>
            <person name="Lopasteyskaya Y.A."/>
            <person name="Kuzyutina J.A."/>
            <person name="Ngo T.N."/>
            <person name="Victorov D.V."/>
        </authorList>
    </citation>
    <scope>NUCLEOTIDE SEQUENCE [LARGE SCALE GENOMIC DNA]</scope>
    <source>
        <strain evidence="3 5">V1512</strain>
    </source>
</reference>
<dbReference type="eggNOG" id="COG2965">
    <property type="taxonomic scope" value="Bacteria"/>
</dbReference>
<dbReference type="Pfam" id="PF22657">
    <property type="entry name" value="SSB_1"/>
    <property type="match status" value="1"/>
</dbReference>
<dbReference type="EMBL" id="JQIM01000010">
    <property type="protein sequence ID" value="KGX07996.1"/>
    <property type="molecule type" value="Genomic_DNA"/>
</dbReference>
<dbReference type="Gene3D" id="2.40.50.140">
    <property type="entry name" value="Nucleic acid-binding proteins"/>
    <property type="match status" value="1"/>
</dbReference>
<dbReference type="EMBL" id="PHRB01000001">
    <property type="protein sequence ID" value="PJO67781.1"/>
    <property type="molecule type" value="Genomic_DNA"/>
</dbReference>
<keyword evidence="1" id="KW-0235">DNA replication</keyword>
<dbReference type="InterPro" id="IPR023646">
    <property type="entry name" value="Prisomal_replication_PriB"/>
</dbReference>
<comment type="similarity">
    <text evidence="1">Belongs to the PriB family.</text>
</comment>
<comment type="subunit">
    <text evidence="1">Homodimer. Interacts with PriA and DnaT. Component of the replication restart primosome. Primosome assembly occurs via a 'hand-off' mechanism. PriA binds to replication forks, subsequently PriB then DnaT bind; DnaT then displaces ssDNA to generate the helicase loading substrate.</text>
</comment>
<dbReference type="GO" id="GO:0003697">
    <property type="term" value="F:single-stranded DNA binding"/>
    <property type="evidence" value="ECO:0007669"/>
    <property type="project" value="UniProtKB-UniRule"/>
</dbReference>
<dbReference type="RefSeq" id="WP_004192181.1">
    <property type="nucleotide sequence ID" value="NZ_AP028071.1"/>
</dbReference>
<evidence type="ECO:0000313" key="4">
    <source>
        <dbReference type="Proteomes" id="UP000030475"/>
    </source>
</evidence>
<comment type="function">
    <text evidence="1">Involved in the restart of stalled replication forks, which reloads the replicative helicase on sites other than the origin of replication; the PriA-PriB pathway is the major replication restart pathway. During primosome assembly it facilitates complex formation between PriA and DnaT on DNA; stabilizes PriA on DNA. Stimulates the DNA unwinding activity of PriA helicase.</text>
</comment>
<dbReference type="KEGG" id="but:X994_593"/>
<dbReference type="AlphaFoldDB" id="A0A069B231"/>
<dbReference type="OMA" id="LLDCEGF"/>
<keyword evidence="1" id="KW-0238">DNA-binding</keyword>